<evidence type="ECO:0000256" key="4">
    <source>
        <dbReference type="ARBA" id="ARBA00023136"/>
    </source>
</evidence>
<feature type="region of interest" description="Disordered" evidence="5">
    <location>
        <begin position="1"/>
        <end position="33"/>
    </location>
</feature>
<dbReference type="GO" id="GO:0005737">
    <property type="term" value="C:cytoplasm"/>
    <property type="evidence" value="ECO:0007669"/>
    <property type="project" value="TreeGrafter"/>
</dbReference>
<feature type="transmembrane region" description="Helical" evidence="6">
    <location>
        <begin position="73"/>
        <end position="94"/>
    </location>
</feature>
<keyword evidence="3 6" id="KW-1133">Transmembrane helix</keyword>
<feature type="transmembrane region" description="Helical" evidence="6">
    <location>
        <begin position="120"/>
        <end position="141"/>
    </location>
</feature>
<dbReference type="Pfam" id="PF03124">
    <property type="entry name" value="EXS"/>
    <property type="match status" value="1"/>
</dbReference>
<feature type="region of interest" description="Disordered" evidence="5">
    <location>
        <begin position="423"/>
        <end position="452"/>
    </location>
</feature>
<comment type="subcellular location">
    <subcellularLocation>
        <location evidence="1">Membrane</location>
        <topology evidence="1">Multi-pass membrane protein</topology>
    </subcellularLocation>
</comment>
<dbReference type="PROSITE" id="PS51380">
    <property type="entry name" value="EXS"/>
    <property type="match status" value="1"/>
</dbReference>
<feature type="compositionally biased region" description="Low complexity" evidence="5">
    <location>
        <begin position="1"/>
        <end position="11"/>
    </location>
</feature>
<accession>A0A1D1ZRU3</accession>
<dbReference type="AlphaFoldDB" id="A0A1D1ZRU3"/>
<evidence type="ECO:0000256" key="6">
    <source>
        <dbReference type="SAM" id="Phobius"/>
    </source>
</evidence>
<proteinExistence type="predicted"/>
<evidence type="ECO:0000256" key="1">
    <source>
        <dbReference type="ARBA" id="ARBA00004141"/>
    </source>
</evidence>
<sequence length="452" mass="49060">MPSSSSSSMASSDHEEGPKRHAPATRTPHRVGPPHAARQRLEWAAWTALNLGATLVTALLLRTLPGEDRTLFLLYYQPLIPALAMLWFWTVAVWHWERRGVRYAACFSPEDARHLPGSAVLFRAGTALSAVTTLSGAVFLYQLAEGQRGAAALQPPLMYSSLAVALLWPGPGFHGDTRRFFARTLTRVALPVHAVSWADFFLADVATSLSKSVGDGARALCAVAAGPGAAFGSGTCGESGALAPLGSALPYAVRLVQCVRVFRDTGARSQAFNAVKYATAFPAIALAGAAASVGPELWLTTLRPLWVGAAALNAAYSYFWDLERDWEIGFFSQMDVQKTALPRPVLASPAMYPRAVYLYLMASNLVLRLTWIYKLSDGLRANALVVSFFALLEVFRRFQWMFVRVEVELRKLQNQKPELGSLMGHDGSAALSSPKPGAATPTHPFHTHEPKL</sequence>
<gene>
    <name evidence="8" type="ORF">g.100679</name>
</gene>
<keyword evidence="2 6" id="KW-0812">Transmembrane</keyword>
<reference evidence="8" key="1">
    <citation type="submission" date="2015-08" db="EMBL/GenBank/DDBJ databases">
        <authorList>
            <person name="Babu N.S."/>
            <person name="Beckwith C.J."/>
            <person name="Beseler K.G."/>
            <person name="Brison A."/>
            <person name="Carone J.V."/>
            <person name="Caskin T.P."/>
            <person name="Diamond M."/>
            <person name="Durham M.E."/>
            <person name="Foxe J.M."/>
            <person name="Go M."/>
            <person name="Henderson B.A."/>
            <person name="Jones I.B."/>
            <person name="McGettigan J.A."/>
            <person name="Micheletti S.J."/>
            <person name="Nasrallah M.E."/>
            <person name="Ortiz D."/>
            <person name="Piller C.R."/>
            <person name="Privatt S.R."/>
            <person name="Schneider S.L."/>
            <person name="Sharp S."/>
            <person name="Smith T.C."/>
            <person name="Stanton J.D."/>
            <person name="Ullery H.E."/>
            <person name="Wilson R.J."/>
            <person name="Serrano M.G."/>
            <person name="Buck G."/>
            <person name="Lee V."/>
            <person name="Wang Y."/>
            <person name="Carvalho R."/>
            <person name="Voegtly L."/>
            <person name="Shi R."/>
            <person name="Duckworth R."/>
            <person name="Johnson A."/>
            <person name="Loviza R."/>
            <person name="Walstead R."/>
            <person name="Shah Z."/>
            <person name="Kiflezghi M."/>
            <person name="Wade K."/>
            <person name="Ball S.L."/>
            <person name="Bradley K.W."/>
            <person name="Asai D.J."/>
            <person name="Bowman C.A."/>
            <person name="Russell D.A."/>
            <person name="Pope W.H."/>
            <person name="Jacobs-Sera D."/>
            <person name="Hendrix R.W."/>
            <person name="Hatfull G.F."/>
        </authorList>
    </citation>
    <scope>NUCLEOTIDE SEQUENCE</scope>
</reference>
<evidence type="ECO:0000259" key="7">
    <source>
        <dbReference type="PROSITE" id="PS51380"/>
    </source>
</evidence>
<protein>
    <recommendedName>
        <fullName evidence="7">EXS domain-containing protein</fullName>
    </recommendedName>
</protein>
<organism evidence="8">
    <name type="scientific">Auxenochlorella protothecoides</name>
    <name type="common">Green microalga</name>
    <name type="synonym">Chlorella protothecoides</name>
    <dbReference type="NCBI Taxonomy" id="3075"/>
    <lineage>
        <taxon>Eukaryota</taxon>
        <taxon>Viridiplantae</taxon>
        <taxon>Chlorophyta</taxon>
        <taxon>core chlorophytes</taxon>
        <taxon>Trebouxiophyceae</taxon>
        <taxon>Chlorellales</taxon>
        <taxon>Chlorellaceae</taxon>
        <taxon>Auxenochlorella</taxon>
    </lineage>
</organism>
<dbReference type="GO" id="GO:0016020">
    <property type="term" value="C:membrane"/>
    <property type="evidence" value="ECO:0007669"/>
    <property type="project" value="UniProtKB-SubCell"/>
</dbReference>
<feature type="compositionally biased region" description="Basic residues" evidence="5">
    <location>
        <begin position="20"/>
        <end position="29"/>
    </location>
</feature>
<dbReference type="EMBL" id="GDKF01008962">
    <property type="protein sequence ID" value="JAT69660.1"/>
    <property type="molecule type" value="Transcribed_RNA"/>
</dbReference>
<dbReference type="InterPro" id="IPR004342">
    <property type="entry name" value="EXS_C"/>
</dbReference>
<feature type="transmembrane region" description="Helical" evidence="6">
    <location>
        <begin position="356"/>
        <end position="373"/>
    </location>
</feature>
<evidence type="ECO:0000256" key="3">
    <source>
        <dbReference type="ARBA" id="ARBA00022989"/>
    </source>
</evidence>
<dbReference type="PANTHER" id="PTHR10783:SF46">
    <property type="entry name" value="PROTEIN ERD1 HOMOLOG 2"/>
    <property type="match status" value="1"/>
</dbReference>
<evidence type="ECO:0000256" key="5">
    <source>
        <dbReference type="SAM" id="MobiDB-lite"/>
    </source>
</evidence>
<feature type="transmembrane region" description="Helical" evidence="6">
    <location>
        <begin position="43"/>
        <end position="61"/>
    </location>
</feature>
<evidence type="ECO:0000313" key="8">
    <source>
        <dbReference type="EMBL" id="JAT69660.1"/>
    </source>
</evidence>
<feature type="domain" description="EXS" evidence="7">
    <location>
        <begin position="234"/>
        <end position="436"/>
    </location>
</feature>
<evidence type="ECO:0000256" key="2">
    <source>
        <dbReference type="ARBA" id="ARBA00022692"/>
    </source>
</evidence>
<name>A0A1D1ZRU3_AUXPR</name>
<keyword evidence="4 6" id="KW-0472">Membrane</keyword>
<dbReference type="PANTHER" id="PTHR10783">
    <property type="entry name" value="XENOTROPIC AND POLYTROPIC RETROVIRUS RECEPTOR 1-RELATED"/>
    <property type="match status" value="1"/>
</dbReference>